<comment type="similarity">
    <text evidence="1">Belongs to the EamA transporter family.</text>
</comment>
<feature type="domain" description="EamA" evidence="4">
    <location>
        <begin position="43"/>
        <end position="170"/>
    </location>
</feature>
<dbReference type="PANTHER" id="PTHR22911:SF76">
    <property type="entry name" value="EAMA DOMAIN-CONTAINING PROTEIN"/>
    <property type="match status" value="1"/>
</dbReference>
<keyword evidence="3" id="KW-0472">Membrane</keyword>
<dbReference type="Pfam" id="PF00892">
    <property type="entry name" value="EamA"/>
    <property type="match status" value="2"/>
</dbReference>
<dbReference type="RefSeq" id="WP_014176666.1">
    <property type="nucleotide sequence ID" value="NC_016582.1"/>
</dbReference>
<feature type="domain" description="EamA" evidence="4">
    <location>
        <begin position="182"/>
        <end position="316"/>
    </location>
</feature>
<dbReference type="SUPFAM" id="SSF103481">
    <property type="entry name" value="Multidrug resistance efflux transporter EmrE"/>
    <property type="match status" value="2"/>
</dbReference>
<dbReference type="AlphaFoldDB" id="D7BQG4"/>
<feature type="region of interest" description="Disordered" evidence="2">
    <location>
        <begin position="1"/>
        <end position="29"/>
    </location>
</feature>
<keyword evidence="6" id="KW-1185">Reference proteome</keyword>
<dbReference type="InterPro" id="IPR000620">
    <property type="entry name" value="EamA_dom"/>
</dbReference>
<dbReference type="GO" id="GO:0016020">
    <property type="term" value="C:membrane"/>
    <property type="evidence" value="ECO:0007669"/>
    <property type="project" value="InterPro"/>
</dbReference>
<feature type="transmembrane region" description="Helical" evidence="3">
    <location>
        <begin position="180"/>
        <end position="200"/>
    </location>
</feature>
<reference evidence="5 6" key="1">
    <citation type="journal article" date="2010" name="J. Bacteriol.">
        <title>Genome sequence of the milbemycin-producing bacterium Streptomyces bingchenggensis.</title>
        <authorList>
            <person name="Wang X.J."/>
            <person name="Yan Y.J."/>
            <person name="Zhang B."/>
            <person name="An J."/>
            <person name="Wang J.J."/>
            <person name="Tian J."/>
            <person name="Jiang L."/>
            <person name="Chen Y.H."/>
            <person name="Huang S.X."/>
            <person name="Yin M."/>
            <person name="Zhang J."/>
            <person name="Gao A.L."/>
            <person name="Liu C.X."/>
            <person name="Zhu Z.X."/>
            <person name="Xiang W.S."/>
        </authorList>
    </citation>
    <scope>NUCLEOTIDE SEQUENCE [LARGE SCALE GENOMIC DNA]</scope>
    <source>
        <strain evidence="5 6">BCW-1</strain>
    </source>
</reference>
<dbReference type="HOGENOM" id="CLU_033863_0_2_11"/>
<name>D7BQG4_STRBB</name>
<gene>
    <name evidence="5" type="ordered locus">SBI_04072</name>
</gene>
<accession>D7BQG4</accession>
<keyword evidence="3" id="KW-1133">Transmembrane helix</keyword>
<dbReference type="EMBL" id="CP002047">
    <property type="protein sequence ID" value="ADI07193.1"/>
    <property type="molecule type" value="Genomic_DNA"/>
</dbReference>
<feature type="transmembrane region" description="Helical" evidence="3">
    <location>
        <begin position="98"/>
        <end position="118"/>
    </location>
</feature>
<dbReference type="PATRIC" id="fig|749414.3.peg.4212"/>
<feature type="transmembrane region" description="Helical" evidence="3">
    <location>
        <begin position="299"/>
        <end position="318"/>
    </location>
</feature>
<evidence type="ECO:0000259" key="4">
    <source>
        <dbReference type="Pfam" id="PF00892"/>
    </source>
</evidence>
<dbReference type="KEGG" id="sbh:SBI_04072"/>
<evidence type="ECO:0000313" key="6">
    <source>
        <dbReference type="Proteomes" id="UP000000377"/>
    </source>
</evidence>
<evidence type="ECO:0000256" key="2">
    <source>
        <dbReference type="SAM" id="MobiDB-lite"/>
    </source>
</evidence>
<keyword evidence="3" id="KW-0812">Transmembrane</keyword>
<organism evidence="5 6">
    <name type="scientific">Streptomyces bingchenggensis (strain BCW-1)</name>
    <dbReference type="NCBI Taxonomy" id="749414"/>
    <lineage>
        <taxon>Bacteria</taxon>
        <taxon>Bacillati</taxon>
        <taxon>Actinomycetota</taxon>
        <taxon>Actinomycetes</taxon>
        <taxon>Kitasatosporales</taxon>
        <taxon>Streptomycetaceae</taxon>
        <taxon>Streptomyces</taxon>
    </lineage>
</organism>
<feature type="compositionally biased region" description="Polar residues" evidence="2">
    <location>
        <begin position="1"/>
        <end position="12"/>
    </location>
</feature>
<evidence type="ECO:0000256" key="1">
    <source>
        <dbReference type="ARBA" id="ARBA00007362"/>
    </source>
</evidence>
<feature type="transmembrane region" description="Helical" evidence="3">
    <location>
        <begin position="69"/>
        <end position="86"/>
    </location>
</feature>
<feature type="transmembrane region" description="Helical" evidence="3">
    <location>
        <begin position="124"/>
        <end position="146"/>
    </location>
</feature>
<proteinExistence type="inferred from homology"/>
<feature type="transmembrane region" description="Helical" evidence="3">
    <location>
        <begin position="41"/>
        <end position="63"/>
    </location>
</feature>
<feature type="transmembrane region" description="Helical" evidence="3">
    <location>
        <begin position="153"/>
        <end position="174"/>
    </location>
</feature>
<feature type="transmembrane region" description="Helical" evidence="3">
    <location>
        <begin position="212"/>
        <end position="237"/>
    </location>
</feature>
<sequence length="324" mass="32555">MSNARSSRSGTSAGVGPAGPAGPIAPVPQAPAGHPAATLDVALLALAVASVSFSAPLVAATAAPALAVAFWRNAMAVGALTPFALLRHRRELRGMGRGGVLLSVGSGALLALHFGAWLPSLHMTSVASSTALVTTTPIWTALLLRLRGQRPPGLVWAGMSVALLGVVLLTGVDLSMSTRALAGDALALVGGIAAAGYVVLGAEVRRTVSTTAYTYVCYGTTSVLLLVTCLASGTALGGYSGTTWLKLAVLTVTAQLLGHSLINRVVKGLGPSITSTALLLETPGAALIAALWLGQMPHAVAYPALGVILVGLALVVLADRRKSS</sequence>
<dbReference type="STRING" id="749414.SBI_04072"/>
<protein>
    <recommendedName>
        <fullName evidence="4">EamA domain-containing protein</fullName>
    </recommendedName>
</protein>
<dbReference type="InterPro" id="IPR037185">
    <property type="entry name" value="EmrE-like"/>
</dbReference>
<dbReference type="PANTHER" id="PTHR22911">
    <property type="entry name" value="ACYL-MALONYL CONDENSING ENZYME-RELATED"/>
    <property type="match status" value="1"/>
</dbReference>
<evidence type="ECO:0000256" key="3">
    <source>
        <dbReference type="SAM" id="Phobius"/>
    </source>
</evidence>
<dbReference type="Proteomes" id="UP000000377">
    <property type="component" value="Chromosome"/>
</dbReference>
<evidence type="ECO:0000313" key="5">
    <source>
        <dbReference type="EMBL" id="ADI07193.1"/>
    </source>
</evidence>
<dbReference type="eggNOG" id="COG0697">
    <property type="taxonomic scope" value="Bacteria"/>
</dbReference>